<protein>
    <submittedName>
        <fullName evidence="1">S-adenosyl-L-methionine-dependent methyltransferase</fullName>
    </submittedName>
</protein>
<gene>
    <name evidence="1" type="ORF">TorRG33x02_210340</name>
</gene>
<reference evidence="2" key="1">
    <citation type="submission" date="2016-06" db="EMBL/GenBank/DDBJ databases">
        <title>Parallel loss of symbiosis genes in relatives of nitrogen-fixing non-legume Parasponia.</title>
        <authorList>
            <person name="Van Velzen R."/>
            <person name="Holmer R."/>
            <person name="Bu F."/>
            <person name="Rutten L."/>
            <person name="Van Zeijl A."/>
            <person name="Liu W."/>
            <person name="Santuari L."/>
            <person name="Cao Q."/>
            <person name="Sharma T."/>
            <person name="Shen D."/>
            <person name="Roswanjaya Y."/>
            <person name="Wardhani T."/>
            <person name="Kalhor M.S."/>
            <person name="Jansen J."/>
            <person name="Van den Hoogen J."/>
            <person name="Gungor B."/>
            <person name="Hartog M."/>
            <person name="Hontelez J."/>
            <person name="Verver J."/>
            <person name="Yang W.-C."/>
            <person name="Schijlen E."/>
            <person name="Repin R."/>
            <person name="Schilthuizen M."/>
            <person name="Schranz E."/>
            <person name="Heidstra R."/>
            <person name="Miyata K."/>
            <person name="Fedorova E."/>
            <person name="Kohlen W."/>
            <person name="Bisseling T."/>
            <person name="Smit S."/>
            <person name="Geurts R."/>
        </authorList>
    </citation>
    <scope>NUCLEOTIDE SEQUENCE [LARGE SCALE GENOMIC DNA]</scope>
    <source>
        <strain evidence="2">cv. RG33-2</strain>
    </source>
</reference>
<accession>A0A2P5ECH5</accession>
<organism evidence="1 2">
    <name type="scientific">Trema orientale</name>
    <name type="common">Charcoal tree</name>
    <name type="synonym">Celtis orientalis</name>
    <dbReference type="NCBI Taxonomy" id="63057"/>
    <lineage>
        <taxon>Eukaryota</taxon>
        <taxon>Viridiplantae</taxon>
        <taxon>Streptophyta</taxon>
        <taxon>Embryophyta</taxon>
        <taxon>Tracheophyta</taxon>
        <taxon>Spermatophyta</taxon>
        <taxon>Magnoliopsida</taxon>
        <taxon>eudicotyledons</taxon>
        <taxon>Gunneridae</taxon>
        <taxon>Pentapetalae</taxon>
        <taxon>rosids</taxon>
        <taxon>fabids</taxon>
        <taxon>Rosales</taxon>
        <taxon>Cannabaceae</taxon>
        <taxon>Trema</taxon>
    </lineage>
</organism>
<dbReference type="STRING" id="63057.A0A2P5ECH5"/>
<evidence type="ECO:0000313" key="1">
    <source>
        <dbReference type="EMBL" id="PON83200.1"/>
    </source>
</evidence>
<dbReference type="AlphaFoldDB" id="A0A2P5ECH5"/>
<dbReference type="FunCoup" id="A0A2P5ECH5">
    <property type="interactions" value="115"/>
</dbReference>
<dbReference type="GO" id="GO:0008168">
    <property type="term" value="F:methyltransferase activity"/>
    <property type="evidence" value="ECO:0007669"/>
    <property type="project" value="UniProtKB-KW"/>
</dbReference>
<name>A0A2P5ECH5_TREOI</name>
<dbReference type="Proteomes" id="UP000237000">
    <property type="component" value="Unassembled WGS sequence"/>
</dbReference>
<dbReference type="OrthoDB" id="10027013at2759"/>
<dbReference type="InterPro" id="IPR029063">
    <property type="entry name" value="SAM-dependent_MTases_sf"/>
</dbReference>
<keyword evidence="1" id="KW-0489">Methyltransferase</keyword>
<dbReference type="Gene3D" id="3.40.50.150">
    <property type="entry name" value="Vaccinia Virus protein VP39"/>
    <property type="match status" value="1"/>
</dbReference>
<dbReference type="PANTHER" id="PTHR45180">
    <property type="entry name" value="OS01G0307686 PROTEIN"/>
    <property type="match status" value="1"/>
</dbReference>
<evidence type="ECO:0000313" key="2">
    <source>
        <dbReference type="Proteomes" id="UP000237000"/>
    </source>
</evidence>
<feature type="non-terminal residue" evidence="1">
    <location>
        <position position="1"/>
    </location>
</feature>
<dbReference type="EMBL" id="JXTC01000182">
    <property type="protein sequence ID" value="PON83200.1"/>
    <property type="molecule type" value="Genomic_DNA"/>
</dbReference>
<dbReference type="GO" id="GO:0032259">
    <property type="term" value="P:methylation"/>
    <property type="evidence" value="ECO:0007669"/>
    <property type="project" value="UniProtKB-KW"/>
</dbReference>
<dbReference type="SUPFAM" id="SSF53335">
    <property type="entry name" value="S-adenosyl-L-methionine-dependent methyltransferases"/>
    <property type="match status" value="1"/>
</dbReference>
<keyword evidence="1" id="KW-0808">Transferase</keyword>
<comment type="caution">
    <text evidence="1">The sequence shown here is derived from an EMBL/GenBank/DDBJ whole genome shotgun (WGS) entry which is preliminary data.</text>
</comment>
<dbReference type="PANTHER" id="PTHR45180:SF1">
    <property type="entry name" value="OS01G0307686 PROTEIN"/>
    <property type="match status" value="1"/>
</dbReference>
<keyword evidence="2" id="KW-1185">Reference proteome</keyword>
<proteinExistence type="predicted"/>
<sequence length="214" mass="24347">LAGIYKNVIATDTSLKQLQFAPKLPNIRYEETPPVMSIAEVEQKLTPKSSLDLVTIAQALHWFDLPNFYKQVKWALKKPNGVVAAWCYTLPRIDSSVDPVLDRYYSDSQPHWDPARKLVEREYRGIDFPFEPVDGTDDTGPFRFVSERSMDLEEFLTYLKSWSAYQTAKDKGVELLEDHVVEGFKGAWKSGEGGDGRKAVKFPVFLRIGKVGEI</sequence>
<dbReference type="InParanoid" id="A0A2P5ECH5"/>